<keyword evidence="2" id="KW-0472">Membrane</keyword>
<gene>
    <name evidence="4" type="ORF">G127AT_11620</name>
</gene>
<evidence type="ECO:0000313" key="4">
    <source>
        <dbReference type="EMBL" id="QTX03950.1"/>
    </source>
</evidence>
<dbReference type="PANTHER" id="PTHR35797:SF1">
    <property type="entry name" value="PROTEASE"/>
    <property type="match status" value="1"/>
</dbReference>
<evidence type="ECO:0000256" key="2">
    <source>
        <dbReference type="SAM" id="Phobius"/>
    </source>
</evidence>
<feature type="transmembrane region" description="Helical" evidence="2">
    <location>
        <begin position="102"/>
        <end position="130"/>
    </location>
</feature>
<dbReference type="Pfam" id="PF02517">
    <property type="entry name" value="Rce1-like"/>
    <property type="match status" value="1"/>
</dbReference>
<dbReference type="RefSeq" id="WP_210897055.1">
    <property type="nucleotide sequence ID" value="NZ_CP071696.1"/>
</dbReference>
<dbReference type="GO" id="GO:0080120">
    <property type="term" value="P:CAAX-box protein maturation"/>
    <property type="evidence" value="ECO:0007669"/>
    <property type="project" value="UniProtKB-ARBA"/>
</dbReference>
<keyword evidence="4" id="KW-0378">Hydrolase</keyword>
<dbReference type="GO" id="GO:0008237">
    <property type="term" value="F:metallopeptidase activity"/>
    <property type="evidence" value="ECO:0007669"/>
    <property type="project" value="UniProtKB-KW"/>
</dbReference>
<reference evidence="4" key="1">
    <citation type="submission" date="2021-03" db="EMBL/GenBank/DDBJ databases">
        <title>Agromyces archimandritus sp. nov., isolated from the cockroach Archimandrita tessellata.</title>
        <authorList>
            <person name="Guzman J."/>
            <person name="Ortuzar M."/>
            <person name="Poehlein A."/>
            <person name="Daniel R."/>
            <person name="Trujillo M."/>
            <person name="Vilcinskas A."/>
        </authorList>
    </citation>
    <scope>NUCLEOTIDE SEQUENCE</scope>
    <source>
        <strain evidence="4">G127AT</strain>
    </source>
</reference>
<dbReference type="KEGG" id="aarc:G127AT_11620"/>
<dbReference type="GO" id="GO:0004175">
    <property type="term" value="F:endopeptidase activity"/>
    <property type="evidence" value="ECO:0007669"/>
    <property type="project" value="UniProtKB-ARBA"/>
</dbReference>
<sequence length="346" mass="35538">MIPAPDSAQQVPAPRPFVPQRPSRPAWLGPLVFSALAIALAWLVASPLFVTGGLASPVFPLIAMLVMLTPGASALITVRFVEGRRGVWRALGAWPLRPVGRLFAWLGIALGVCLALVFAALPLGVLFGVYEADFAGFGFFAEQITAQLAASGAGGFPLPIALLVGLQLAMIVPGSLVNMLPAFGEELGWRGYLYPSLRRLGVVPAILVSGVIWGVWHAPLLLLGYNYPGVDPLVAIASMCGMCIVMGGVLAWVRERSGSVLPAALGHGAINASAGTVFLFAAAGSSVDPTQAGLLGWSGWIVPLVLVAVLVATGLFRGPREQRPGADAAQPASGGAGEAAAVGSDA</sequence>
<dbReference type="AlphaFoldDB" id="A0A975IMX9"/>
<dbReference type="PANTHER" id="PTHR35797">
    <property type="entry name" value="PROTEASE-RELATED"/>
    <property type="match status" value="1"/>
</dbReference>
<feature type="compositionally biased region" description="Low complexity" evidence="1">
    <location>
        <begin position="328"/>
        <end position="346"/>
    </location>
</feature>
<dbReference type="InterPro" id="IPR003675">
    <property type="entry name" value="Rce1/LyrA-like_dom"/>
</dbReference>
<keyword evidence="2" id="KW-0812">Transmembrane</keyword>
<accession>A0A975IMX9</accession>
<keyword evidence="4" id="KW-0482">Metalloprotease</keyword>
<dbReference type="EMBL" id="CP071696">
    <property type="protein sequence ID" value="QTX03950.1"/>
    <property type="molecule type" value="Genomic_DNA"/>
</dbReference>
<feature type="transmembrane region" description="Helical" evidence="2">
    <location>
        <begin position="57"/>
        <end position="81"/>
    </location>
</feature>
<protein>
    <submittedName>
        <fullName evidence="4">CPBP family intramembrane metalloprotease</fullName>
    </submittedName>
</protein>
<organism evidence="4 5">
    <name type="scientific">Agromyces archimandritae</name>
    <dbReference type="NCBI Taxonomy" id="2781962"/>
    <lineage>
        <taxon>Bacteria</taxon>
        <taxon>Bacillati</taxon>
        <taxon>Actinomycetota</taxon>
        <taxon>Actinomycetes</taxon>
        <taxon>Micrococcales</taxon>
        <taxon>Microbacteriaceae</taxon>
        <taxon>Agromyces</taxon>
    </lineage>
</organism>
<keyword evidence="4" id="KW-0645">Protease</keyword>
<evidence type="ECO:0000259" key="3">
    <source>
        <dbReference type="Pfam" id="PF02517"/>
    </source>
</evidence>
<proteinExistence type="predicted"/>
<name>A0A975IMX9_9MICO</name>
<keyword evidence="2" id="KW-1133">Transmembrane helix</keyword>
<feature type="region of interest" description="Disordered" evidence="1">
    <location>
        <begin position="321"/>
        <end position="346"/>
    </location>
</feature>
<dbReference type="Proteomes" id="UP000671914">
    <property type="component" value="Chromosome"/>
</dbReference>
<feature type="transmembrane region" description="Helical" evidence="2">
    <location>
        <begin position="294"/>
        <end position="316"/>
    </location>
</feature>
<evidence type="ECO:0000313" key="5">
    <source>
        <dbReference type="Proteomes" id="UP000671914"/>
    </source>
</evidence>
<dbReference type="InterPro" id="IPR042150">
    <property type="entry name" value="MmRce1-like"/>
</dbReference>
<keyword evidence="5" id="KW-1185">Reference proteome</keyword>
<feature type="transmembrane region" description="Helical" evidence="2">
    <location>
        <begin position="233"/>
        <end position="253"/>
    </location>
</feature>
<feature type="transmembrane region" description="Helical" evidence="2">
    <location>
        <begin position="25"/>
        <end position="45"/>
    </location>
</feature>
<feature type="transmembrane region" description="Helical" evidence="2">
    <location>
        <begin position="201"/>
        <end position="227"/>
    </location>
</feature>
<feature type="domain" description="CAAX prenyl protease 2/Lysostaphin resistance protein A-like" evidence="3">
    <location>
        <begin position="176"/>
        <end position="272"/>
    </location>
</feature>
<evidence type="ECO:0000256" key="1">
    <source>
        <dbReference type="SAM" id="MobiDB-lite"/>
    </source>
</evidence>
<feature type="transmembrane region" description="Helical" evidence="2">
    <location>
        <begin position="260"/>
        <end position="282"/>
    </location>
</feature>